<dbReference type="PANTHER" id="PTHR30314:SF10">
    <property type="entry name" value="TUBULIN-LIKE PROTEIN CETZ"/>
    <property type="match status" value="1"/>
</dbReference>
<dbReference type="InterPro" id="IPR003008">
    <property type="entry name" value="Tubulin_FtsZ_GTPase"/>
</dbReference>
<dbReference type="CDD" id="cd02202">
    <property type="entry name" value="CetZ_tubulin-like"/>
    <property type="match status" value="1"/>
</dbReference>
<comment type="function">
    <text evidence="6">Involved in cell shape control.</text>
</comment>
<dbReference type="SMART" id="SM00864">
    <property type="entry name" value="Tubulin"/>
    <property type="match status" value="1"/>
</dbReference>
<keyword evidence="2 6" id="KW-0963">Cytoplasm</keyword>
<evidence type="ECO:0000256" key="4">
    <source>
        <dbReference type="ARBA" id="ARBA00022960"/>
    </source>
</evidence>
<comment type="subcellular location">
    <subcellularLocation>
        <location evidence="6">Cytoplasm</location>
    </subcellularLocation>
</comment>
<protein>
    <recommendedName>
        <fullName evidence="6">Tubulin-like protein CetZ</fullName>
    </recommendedName>
</protein>
<evidence type="ECO:0000313" key="8">
    <source>
        <dbReference type="EMBL" id="MBX0303878.1"/>
    </source>
</evidence>
<dbReference type="InterPro" id="IPR037103">
    <property type="entry name" value="Tubulin/FtsZ-like_C"/>
</dbReference>
<name>A0A8J7YMF0_9EURY</name>
<dbReference type="InterPro" id="IPR017975">
    <property type="entry name" value="Tubulin_CS"/>
</dbReference>
<gene>
    <name evidence="6" type="primary">cetZ</name>
    <name evidence="8" type="ORF">EGD98_09375</name>
</gene>
<dbReference type="InterPro" id="IPR032907">
    <property type="entry name" value="CetZ"/>
</dbReference>
<evidence type="ECO:0000256" key="2">
    <source>
        <dbReference type="ARBA" id="ARBA00022490"/>
    </source>
</evidence>
<keyword evidence="3 6" id="KW-0547">Nucleotide-binding</keyword>
<feature type="binding site" evidence="6">
    <location>
        <position position="187"/>
    </location>
    <ligand>
        <name>GTP</name>
        <dbReference type="ChEBI" id="CHEBI:37565"/>
    </ligand>
</feature>
<feature type="binding site" evidence="6">
    <location>
        <position position="142"/>
    </location>
    <ligand>
        <name>GTP</name>
        <dbReference type="ChEBI" id="CHEBI:37565"/>
    </ligand>
</feature>
<keyword evidence="9" id="KW-1185">Reference proteome</keyword>
<evidence type="ECO:0000256" key="5">
    <source>
        <dbReference type="ARBA" id="ARBA00023134"/>
    </source>
</evidence>
<dbReference type="EMBL" id="RKLQ01000002">
    <property type="protein sequence ID" value="MBX0303878.1"/>
    <property type="molecule type" value="Genomic_DNA"/>
</dbReference>
<evidence type="ECO:0000256" key="1">
    <source>
        <dbReference type="ARBA" id="ARBA00006877"/>
    </source>
</evidence>
<dbReference type="InterPro" id="IPR048737">
    <property type="entry name" value="CetZ_C"/>
</dbReference>
<dbReference type="GO" id="GO:0007017">
    <property type="term" value="P:microtubule-based process"/>
    <property type="evidence" value="ECO:0007669"/>
    <property type="project" value="InterPro"/>
</dbReference>
<dbReference type="GO" id="GO:0008360">
    <property type="term" value="P:regulation of cell shape"/>
    <property type="evidence" value="ECO:0007669"/>
    <property type="project" value="UniProtKB-UniRule"/>
</dbReference>
<dbReference type="Gene3D" id="3.40.50.1440">
    <property type="entry name" value="Tubulin/FtsZ, GTPase domain"/>
    <property type="match status" value="1"/>
</dbReference>
<keyword evidence="5 6" id="KW-0342">GTP-binding</keyword>
<dbReference type="Gene3D" id="3.30.1330.20">
    <property type="entry name" value="Tubulin/FtsZ, C-terminal domain"/>
    <property type="match status" value="1"/>
</dbReference>
<dbReference type="Pfam" id="PF21011">
    <property type="entry name" value="CetZ_C"/>
    <property type="match status" value="1"/>
</dbReference>
<dbReference type="GO" id="GO:0032153">
    <property type="term" value="C:cell division site"/>
    <property type="evidence" value="ECO:0007669"/>
    <property type="project" value="TreeGrafter"/>
</dbReference>
<evidence type="ECO:0000313" key="9">
    <source>
        <dbReference type="Proteomes" id="UP000783863"/>
    </source>
</evidence>
<dbReference type="GO" id="GO:0003924">
    <property type="term" value="F:GTPase activity"/>
    <property type="evidence" value="ECO:0007669"/>
    <property type="project" value="InterPro"/>
</dbReference>
<dbReference type="GO" id="GO:0005737">
    <property type="term" value="C:cytoplasm"/>
    <property type="evidence" value="ECO:0007669"/>
    <property type="project" value="UniProtKB-SubCell"/>
</dbReference>
<organism evidence="8 9">
    <name type="scientific">Haloarcula salinisoli</name>
    <dbReference type="NCBI Taxonomy" id="2487746"/>
    <lineage>
        <taxon>Archaea</taxon>
        <taxon>Methanobacteriati</taxon>
        <taxon>Methanobacteriota</taxon>
        <taxon>Stenosarchaea group</taxon>
        <taxon>Halobacteria</taxon>
        <taxon>Halobacteriales</taxon>
        <taxon>Haloarculaceae</taxon>
        <taxon>Haloarcula</taxon>
    </lineage>
</organism>
<keyword evidence="4 6" id="KW-0133">Cell shape</keyword>
<proteinExistence type="inferred from homology"/>
<dbReference type="Pfam" id="PF00091">
    <property type="entry name" value="Tubulin"/>
    <property type="match status" value="1"/>
</dbReference>
<evidence type="ECO:0000256" key="6">
    <source>
        <dbReference type="HAMAP-Rule" id="MF_01946"/>
    </source>
</evidence>
<feature type="binding site" evidence="6">
    <location>
        <begin position="10"/>
        <end position="14"/>
    </location>
    <ligand>
        <name>GTP</name>
        <dbReference type="ChEBI" id="CHEBI:37565"/>
    </ligand>
</feature>
<dbReference type="SUPFAM" id="SSF52490">
    <property type="entry name" value="Tubulin nucleotide-binding domain-like"/>
    <property type="match status" value="1"/>
</dbReference>
<accession>A0A8J7YMF0</accession>
<dbReference type="GO" id="GO:0051301">
    <property type="term" value="P:cell division"/>
    <property type="evidence" value="ECO:0007669"/>
    <property type="project" value="TreeGrafter"/>
</dbReference>
<evidence type="ECO:0000256" key="3">
    <source>
        <dbReference type="ARBA" id="ARBA00022741"/>
    </source>
</evidence>
<sequence>MRLALIGVGQAGGKVTEAFLEYADRTDSDIVVDALAVNTAKADLLGLDRIPVSKRLLIGTDRVKGHGVGADNELGADIAAADSEVVMDAVAGMPSHEIDAFLLVAGLGGGTGSGVAPYLAKELRRRYEEPVYGLGLLPGKDEGGIYTLNAARSFQTFVREVDNLVVYDNDTMASGTDSLAGGFARANEELARRFGVLFAAGETDGSAVPEQVVDASEIINTLGSGGVSTFGYASSPIERKRGLFGGKGRPDVSDATPRILALVRQATLGRLTLPCEITSAERALVVVAGPPEMLSRSGVEKARSWLEEATGTREVRGGDFPVPDADEVSAAVLLSGVSDIPRVKELQAIAIETQRSMREVSETADDRLSDLLWSGDGELKPLF</sequence>
<dbReference type="GO" id="GO:0005525">
    <property type="term" value="F:GTP binding"/>
    <property type="evidence" value="ECO:0007669"/>
    <property type="project" value="UniProtKB-UniRule"/>
</dbReference>
<dbReference type="PROSITE" id="PS00227">
    <property type="entry name" value="TUBULIN"/>
    <property type="match status" value="1"/>
</dbReference>
<comment type="caution">
    <text evidence="8">The sequence shown here is derived from an EMBL/GenBank/DDBJ whole genome shotgun (WGS) entry which is preliminary data.</text>
</comment>
<dbReference type="InterPro" id="IPR045061">
    <property type="entry name" value="FtsZ/CetZ"/>
</dbReference>
<dbReference type="Proteomes" id="UP000783863">
    <property type="component" value="Unassembled WGS sequence"/>
</dbReference>
<feature type="binding site" evidence="6">
    <location>
        <begin position="110"/>
        <end position="112"/>
    </location>
    <ligand>
        <name>GTP</name>
        <dbReference type="ChEBI" id="CHEBI:37565"/>
    </ligand>
</feature>
<dbReference type="RefSeq" id="WP_220588119.1">
    <property type="nucleotide sequence ID" value="NZ_RKLQ01000002.1"/>
</dbReference>
<dbReference type="GO" id="GO:0005874">
    <property type="term" value="C:microtubule"/>
    <property type="evidence" value="ECO:0007669"/>
    <property type="project" value="InterPro"/>
</dbReference>
<dbReference type="HAMAP" id="MF_01946">
    <property type="entry name" value="CetZ"/>
    <property type="match status" value="1"/>
</dbReference>
<dbReference type="AlphaFoldDB" id="A0A8J7YMF0"/>
<reference evidence="8" key="1">
    <citation type="submission" date="2021-06" db="EMBL/GenBank/DDBJ databases">
        <title>Halomicroarcula sp. F24A a new haloarchaeum isolated from saline soil.</title>
        <authorList>
            <person name="Duran-Viseras A."/>
            <person name="Sanchez-Porro C."/>
            <person name="Ventosa A."/>
        </authorList>
    </citation>
    <scope>NUCLEOTIDE SEQUENCE</scope>
    <source>
        <strain evidence="8">F24A</strain>
    </source>
</reference>
<dbReference type="InterPro" id="IPR036525">
    <property type="entry name" value="Tubulin/FtsZ_GTPase_sf"/>
</dbReference>
<dbReference type="PANTHER" id="PTHR30314">
    <property type="entry name" value="CELL DIVISION PROTEIN FTSZ-RELATED"/>
    <property type="match status" value="1"/>
</dbReference>
<evidence type="ECO:0000259" key="7">
    <source>
        <dbReference type="SMART" id="SM00864"/>
    </source>
</evidence>
<feature type="domain" description="Tubulin/FtsZ GTPase" evidence="7">
    <location>
        <begin position="2"/>
        <end position="205"/>
    </location>
</feature>
<feature type="binding site" evidence="6">
    <location>
        <position position="169"/>
    </location>
    <ligand>
        <name>GTP</name>
        <dbReference type="ChEBI" id="CHEBI:37565"/>
    </ligand>
</feature>
<comment type="similarity">
    <text evidence="1 6">Belongs to the CetZ family.</text>
</comment>